<evidence type="ECO:0000313" key="1">
    <source>
        <dbReference type="EMBL" id="CAB4285908.1"/>
    </source>
</evidence>
<name>A0A6J5VJ20_PRUAR</name>
<evidence type="ECO:0000313" key="2">
    <source>
        <dbReference type="Proteomes" id="UP000507222"/>
    </source>
</evidence>
<dbReference type="Proteomes" id="UP000507222">
    <property type="component" value="Unassembled WGS sequence"/>
</dbReference>
<protein>
    <submittedName>
        <fullName evidence="1">Uncharacterized protein</fullName>
    </submittedName>
</protein>
<reference evidence="1 2" key="1">
    <citation type="submission" date="2020-05" db="EMBL/GenBank/DDBJ databases">
        <authorList>
            <person name="Campoy J."/>
            <person name="Schneeberger K."/>
            <person name="Spophaly S."/>
        </authorList>
    </citation>
    <scope>NUCLEOTIDE SEQUENCE [LARGE SCALE GENOMIC DNA]</scope>
    <source>
        <strain evidence="1">PruArmRojPasFocal</strain>
    </source>
</reference>
<dbReference type="AlphaFoldDB" id="A0A6J5VJ20"/>
<dbReference type="EMBL" id="CAEKDK010000007">
    <property type="protein sequence ID" value="CAB4285908.1"/>
    <property type="molecule type" value="Genomic_DNA"/>
</dbReference>
<gene>
    <name evidence="1" type="ORF">CURHAP_LOCUS41992</name>
</gene>
<organism evidence="1 2">
    <name type="scientific">Prunus armeniaca</name>
    <name type="common">Apricot</name>
    <name type="synonym">Armeniaca vulgaris</name>
    <dbReference type="NCBI Taxonomy" id="36596"/>
    <lineage>
        <taxon>Eukaryota</taxon>
        <taxon>Viridiplantae</taxon>
        <taxon>Streptophyta</taxon>
        <taxon>Embryophyta</taxon>
        <taxon>Tracheophyta</taxon>
        <taxon>Spermatophyta</taxon>
        <taxon>Magnoliopsida</taxon>
        <taxon>eudicotyledons</taxon>
        <taxon>Gunneridae</taxon>
        <taxon>Pentapetalae</taxon>
        <taxon>rosids</taxon>
        <taxon>fabids</taxon>
        <taxon>Rosales</taxon>
        <taxon>Rosaceae</taxon>
        <taxon>Amygdaloideae</taxon>
        <taxon>Amygdaleae</taxon>
        <taxon>Prunus</taxon>
    </lineage>
</organism>
<accession>A0A6J5VJ20</accession>
<sequence length="72" mass="8235">MQQPSDIYTRTAKTLNLRSEWGITQRPTDNDGFLHASFNFSPASHVTFGMQKMAAFDECSAEGNWYERENSN</sequence>
<proteinExistence type="predicted"/>